<dbReference type="OMA" id="PDSICHV"/>
<evidence type="ECO:0000256" key="4">
    <source>
        <dbReference type="ARBA" id="ARBA00023125"/>
    </source>
</evidence>
<dbReference type="EMBL" id="KB311953">
    <property type="protein sequence ID" value="ELT88155.1"/>
    <property type="molecule type" value="Genomic_DNA"/>
</dbReference>
<dbReference type="SUPFAM" id="SSF46785">
    <property type="entry name" value="Winged helix' DNA-binding domain"/>
    <property type="match status" value="1"/>
</dbReference>
<feature type="region of interest" description="Disordered" evidence="7">
    <location>
        <begin position="110"/>
        <end position="221"/>
    </location>
</feature>
<reference evidence="11" key="1">
    <citation type="submission" date="2012-12" db="EMBL/GenBank/DDBJ databases">
        <authorList>
            <person name="Hellsten U."/>
            <person name="Grimwood J."/>
            <person name="Chapman J.A."/>
            <person name="Shapiro H."/>
            <person name="Aerts A."/>
            <person name="Otillar R.P."/>
            <person name="Terry A.Y."/>
            <person name="Boore J.L."/>
            <person name="Simakov O."/>
            <person name="Marletaz F."/>
            <person name="Cho S.-J."/>
            <person name="Edsinger-Gonzales E."/>
            <person name="Havlak P."/>
            <person name="Kuo D.-H."/>
            <person name="Larsson T."/>
            <person name="Lv J."/>
            <person name="Arendt D."/>
            <person name="Savage R."/>
            <person name="Osoegawa K."/>
            <person name="de Jong P."/>
            <person name="Lindberg D.R."/>
            <person name="Seaver E.C."/>
            <person name="Weisblat D.A."/>
            <person name="Putnam N.H."/>
            <person name="Grigoriev I.V."/>
            <person name="Rokhsar D.S."/>
        </authorList>
    </citation>
    <scope>NUCLEOTIDE SEQUENCE</scope>
    <source>
        <strain evidence="11">I ESC-2004</strain>
    </source>
</reference>
<evidence type="ECO:0000256" key="1">
    <source>
        <dbReference type="ARBA" id="ARBA00004123"/>
    </source>
</evidence>
<evidence type="ECO:0000313" key="10">
    <source>
        <dbReference type="EnsemblMetazoa" id="CapteP228847"/>
    </source>
</evidence>
<protein>
    <recommendedName>
        <fullName evidence="8">ETS domain-containing protein</fullName>
    </recommendedName>
</protein>
<evidence type="ECO:0000256" key="2">
    <source>
        <dbReference type="ARBA" id="ARBA00005562"/>
    </source>
</evidence>
<dbReference type="InterPro" id="IPR036390">
    <property type="entry name" value="WH_DNA-bd_sf"/>
</dbReference>
<feature type="domain" description="ETS" evidence="8">
    <location>
        <begin position="346"/>
        <end position="428"/>
    </location>
</feature>
<evidence type="ECO:0000256" key="5">
    <source>
        <dbReference type="ARBA" id="ARBA00023242"/>
    </source>
</evidence>
<dbReference type="GO" id="GO:0005634">
    <property type="term" value="C:nucleus"/>
    <property type="evidence" value="ECO:0007669"/>
    <property type="project" value="UniProtKB-SubCell"/>
</dbReference>
<dbReference type="GO" id="GO:0040034">
    <property type="term" value="P:regulation of development, heterochronic"/>
    <property type="evidence" value="ECO:0007669"/>
    <property type="project" value="UniProtKB-ARBA"/>
</dbReference>
<dbReference type="InterPro" id="IPR036388">
    <property type="entry name" value="WH-like_DNA-bd_sf"/>
</dbReference>
<evidence type="ECO:0000256" key="7">
    <source>
        <dbReference type="SAM" id="MobiDB-lite"/>
    </source>
</evidence>
<dbReference type="PROSITE" id="PS00346">
    <property type="entry name" value="ETS_DOMAIN_2"/>
    <property type="match status" value="1"/>
</dbReference>
<dbReference type="PANTHER" id="PTHR11849:SF191">
    <property type="entry name" value="ECDYSONE-INDUCED PROTEIN 74EF ISOFORM B"/>
    <property type="match status" value="1"/>
</dbReference>
<feature type="compositionally biased region" description="Low complexity" evidence="7">
    <location>
        <begin position="75"/>
        <end position="92"/>
    </location>
</feature>
<dbReference type="InterPro" id="IPR000418">
    <property type="entry name" value="Ets_dom"/>
</dbReference>
<keyword evidence="3" id="KW-0217">Developmental protein</keyword>
<feature type="region of interest" description="Disordered" evidence="7">
    <location>
        <begin position="318"/>
        <end position="341"/>
    </location>
</feature>
<evidence type="ECO:0000256" key="3">
    <source>
        <dbReference type="ARBA" id="ARBA00022473"/>
    </source>
</evidence>
<accession>R7T9W3</accession>
<dbReference type="PANTHER" id="PTHR11849">
    <property type="entry name" value="ETS"/>
    <property type="match status" value="1"/>
</dbReference>
<sequence>MVNSLTCVYQMSQTAMTPHALDLTLPRKRKSVEDSTHLPEKRSRDRLVPPPLIPISVDGPLDLRPSERRAQEPGSPDSASTPPVTPTTPTATGYKKHILKRYLINACERTDQEAGRRSPTKAASPTLSDDCRSYLQDLPPHRTPTVSLPPSPADSGVSTSDQELSDDSKSKNINSLSHKSLKRQQPPPASLDLTPFPTSLHHPHGLLSPPHRSLHLPPLPSPLHIKQDPCLYPGSPTLPPLSPIPLSPTSHPMTVSQFDHLHHSPMTMSHLSALTDRRHHHLSPFAMHGALSHHDESRFEEDSHVTFGSEFLHPADAQMRFNRKGRKPKSPDSMLPPKRRREGGTTYLWEFLLQMLQNKDYCPRYIKWTDREKGIFKLVDSKSVSRLWGLHKNKPDMNYETMGRALRYYYARGILNKVDGQRLVYQFAQIPKDIVEIDCSNA</sequence>
<evidence type="ECO:0000256" key="6">
    <source>
        <dbReference type="RuleBase" id="RU004019"/>
    </source>
</evidence>
<name>R7T9W3_CAPTE</name>
<keyword evidence="5 6" id="KW-0539">Nucleus</keyword>
<comment type="subcellular location">
    <subcellularLocation>
        <location evidence="1 6">Nucleus</location>
    </subcellularLocation>
</comment>
<dbReference type="GO" id="GO:0043565">
    <property type="term" value="F:sequence-specific DNA binding"/>
    <property type="evidence" value="ECO:0007669"/>
    <property type="project" value="InterPro"/>
</dbReference>
<dbReference type="FunFam" id="1.10.10.10:FF:000411">
    <property type="entry name" value="Ecdysone-induced protein 74EF isoform A"/>
    <property type="match status" value="1"/>
</dbReference>
<dbReference type="Pfam" id="PF00178">
    <property type="entry name" value="Ets"/>
    <property type="match status" value="1"/>
</dbReference>
<feature type="compositionally biased region" description="Basic and acidic residues" evidence="7">
    <location>
        <begin position="31"/>
        <end position="47"/>
    </location>
</feature>
<dbReference type="OrthoDB" id="8196042at2759"/>
<dbReference type="GO" id="GO:0030154">
    <property type="term" value="P:cell differentiation"/>
    <property type="evidence" value="ECO:0007669"/>
    <property type="project" value="TreeGrafter"/>
</dbReference>
<gene>
    <name evidence="9" type="ORF">CAPTEDRAFT_228847</name>
</gene>
<dbReference type="PRINTS" id="PR00454">
    <property type="entry name" value="ETSDOMAIN"/>
</dbReference>
<dbReference type="Gene3D" id="1.10.10.10">
    <property type="entry name" value="Winged helix-like DNA-binding domain superfamily/Winged helix DNA-binding domain"/>
    <property type="match status" value="1"/>
</dbReference>
<organism evidence="9">
    <name type="scientific">Capitella teleta</name>
    <name type="common">Polychaete worm</name>
    <dbReference type="NCBI Taxonomy" id="283909"/>
    <lineage>
        <taxon>Eukaryota</taxon>
        <taxon>Metazoa</taxon>
        <taxon>Spiralia</taxon>
        <taxon>Lophotrochozoa</taxon>
        <taxon>Annelida</taxon>
        <taxon>Polychaeta</taxon>
        <taxon>Sedentaria</taxon>
        <taxon>Scolecida</taxon>
        <taxon>Capitellidae</taxon>
        <taxon>Capitella</taxon>
    </lineage>
</organism>
<keyword evidence="4 6" id="KW-0238">DNA-binding</keyword>
<dbReference type="InterPro" id="IPR046328">
    <property type="entry name" value="ETS_fam"/>
</dbReference>
<dbReference type="EnsemblMetazoa" id="CapteT228847">
    <property type="protein sequence ID" value="CapteP228847"/>
    <property type="gene ID" value="CapteG228847"/>
</dbReference>
<dbReference type="Proteomes" id="UP000014760">
    <property type="component" value="Unassembled WGS sequence"/>
</dbReference>
<reference evidence="9 11" key="2">
    <citation type="journal article" date="2013" name="Nature">
        <title>Insights into bilaterian evolution from three spiralian genomes.</title>
        <authorList>
            <person name="Simakov O."/>
            <person name="Marletaz F."/>
            <person name="Cho S.J."/>
            <person name="Edsinger-Gonzales E."/>
            <person name="Havlak P."/>
            <person name="Hellsten U."/>
            <person name="Kuo D.H."/>
            <person name="Larsson T."/>
            <person name="Lv J."/>
            <person name="Arendt D."/>
            <person name="Savage R."/>
            <person name="Osoegawa K."/>
            <person name="de Jong P."/>
            <person name="Grimwood J."/>
            <person name="Chapman J.A."/>
            <person name="Shapiro H."/>
            <person name="Aerts A."/>
            <person name="Otillar R.P."/>
            <person name="Terry A.Y."/>
            <person name="Boore J.L."/>
            <person name="Grigoriev I.V."/>
            <person name="Lindberg D.R."/>
            <person name="Seaver E.C."/>
            <person name="Weisblat D.A."/>
            <person name="Putnam N.H."/>
            <person name="Rokhsar D.S."/>
        </authorList>
    </citation>
    <scope>NUCLEOTIDE SEQUENCE</scope>
    <source>
        <strain evidence="9 11">I ESC-2004</strain>
    </source>
</reference>
<dbReference type="SMART" id="SM00413">
    <property type="entry name" value="ETS"/>
    <property type="match status" value="1"/>
</dbReference>
<dbReference type="AlphaFoldDB" id="R7T9W3"/>
<evidence type="ECO:0000313" key="9">
    <source>
        <dbReference type="EMBL" id="ELT88155.1"/>
    </source>
</evidence>
<reference evidence="10" key="3">
    <citation type="submission" date="2015-06" db="UniProtKB">
        <authorList>
            <consortium name="EnsemblMetazoa"/>
        </authorList>
    </citation>
    <scope>IDENTIFICATION</scope>
</reference>
<feature type="region of interest" description="Disordered" evidence="7">
    <location>
        <begin position="20"/>
        <end position="95"/>
    </location>
</feature>
<dbReference type="PROSITE" id="PS50061">
    <property type="entry name" value="ETS_DOMAIN_3"/>
    <property type="match status" value="1"/>
</dbReference>
<proteinExistence type="inferred from homology"/>
<evidence type="ECO:0000259" key="8">
    <source>
        <dbReference type="PROSITE" id="PS50061"/>
    </source>
</evidence>
<comment type="similarity">
    <text evidence="2 6">Belongs to the ETS family.</text>
</comment>
<dbReference type="EMBL" id="AMQN01003478">
    <property type="status" value="NOT_ANNOTATED_CDS"/>
    <property type="molecule type" value="Genomic_DNA"/>
</dbReference>
<evidence type="ECO:0000313" key="11">
    <source>
        <dbReference type="Proteomes" id="UP000014760"/>
    </source>
</evidence>
<keyword evidence="11" id="KW-1185">Reference proteome</keyword>
<dbReference type="GO" id="GO:0000981">
    <property type="term" value="F:DNA-binding transcription factor activity, RNA polymerase II-specific"/>
    <property type="evidence" value="ECO:0007669"/>
    <property type="project" value="TreeGrafter"/>
</dbReference>
<dbReference type="STRING" id="283909.R7T9W3"/>
<dbReference type="HOGENOM" id="CLU_620011_0_0_1"/>